<organism evidence="1 2">
    <name type="scientific">Panagrolaimus sp. JU765</name>
    <dbReference type="NCBI Taxonomy" id="591449"/>
    <lineage>
        <taxon>Eukaryota</taxon>
        <taxon>Metazoa</taxon>
        <taxon>Ecdysozoa</taxon>
        <taxon>Nematoda</taxon>
        <taxon>Chromadorea</taxon>
        <taxon>Rhabditida</taxon>
        <taxon>Tylenchina</taxon>
        <taxon>Panagrolaimomorpha</taxon>
        <taxon>Panagrolaimoidea</taxon>
        <taxon>Panagrolaimidae</taxon>
        <taxon>Panagrolaimus</taxon>
    </lineage>
</organism>
<dbReference type="WBParaSite" id="JU765_v2.g12988.t1">
    <property type="protein sequence ID" value="JU765_v2.g12988.t1"/>
    <property type="gene ID" value="JU765_v2.g12988"/>
</dbReference>
<evidence type="ECO:0000313" key="1">
    <source>
        <dbReference type="Proteomes" id="UP000887576"/>
    </source>
</evidence>
<accession>A0AC34Q538</accession>
<proteinExistence type="predicted"/>
<reference evidence="2" key="1">
    <citation type="submission" date="2022-11" db="UniProtKB">
        <authorList>
            <consortium name="WormBaseParasite"/>
        </authorList>
    </citation>
    <scope>IDENTIFICATION</scope>
</reference>
<name>A0AC34Q538_9BILA</name>
<dbReference type="Proteomes" id="UP000887576">
    <property type="component" value="Unplaced"/>
</dbReference>
<protein>
    <submittedName>
        <fullName evidence="2">Uncharacterized protein</fullName>
    </submittedName>
</protein>
<evidence type="ECO:0000313" key="2">
    <source>
        <dbReference type="WBParaSite" id="JU765_v2.g12988.t1"/>
    </source>
</evidence>
<sequence>MTNSTPISPEMESATSPNFSVDSIGVNLQRIAQAKWKLDDFSVRQDELLAELTEFQKRDAFIEKTQETINELNKEKEAHSDIIQSINKDKDDLEKVMASLREEQRELQNNLILQYQQIFELIEQANKLATDSGIPETELIKPTILPQNAIANAAQQALANQGQPLFDGSYPETGRRIDAAVRRPFTEHVRSGELAQAVRKSSSEPANEGMRIVPPADPP</sequence>